<dbReference type="Proteomes" id="UP000003844">
    <property type="component" value="Unassembled WGS sequence"/>
</dbReference>
<gene>
    <name evidence="8" type="ORF">Gilli_1554</name>
</gene>
<evidence type="ECO:0000313" key="9">
    <source>
        <dbReference type="Proteomes" id="UP000003844"/>
    </source>
</evidence>
<dbReference type="PANTHER" id="PTHR33508:SF1">
    <property type="entry name" value="UPF0056 MEMBRANE PROTEIN YHCE"/>
    <property type="match status" value="1"/>
</dbReference>
<proteinExistence type="inferred from homology"/>
<comment type="subcellular location">
    <subcellularLocation>
        <location evidence="1 7">Cell membrane</location>
        <topology evidence="1 7">Multi-pass membrane protein</topology>
    </subcellularLocation>
</comment>
<feature type="transmembrane region" description="Helical" evidence="7">
    <location>
        <begin position="74"/>
        <end position="92"/>
    </location>
</feature>
<keyword evidence="6 7" id="KW-0472">Membrane</keyword>
<dbReference type="HOGENOM" id="CLU_1208372_0_0_10"/>
<evidence type="ECO:0000256" key="6">
    <source>
        <dbReference type="ARBA" id="ARBA00023136"/>
    </source>
</evidence>
<comment type="caution">
    <text evidence="7">Lacks conserved residue(s) required for the propagation of feature annotation.</text>
</comment>
<evidence type="ECO:0000256" key="2">
    <source>
        <dbReference type="ARBA" id="ARBA00009784"/>
    </source>
</evidence>
<dbReference type="GO" id="GO:0005886">
    <property type="term" value="C:plasma membrane"/>
    <property type="evidence" value="ECO:0007669"/>
    <property type="project" value="UniProtKB-SubCell"/>
</dbReference>
<evidence type="ECO:0000256" key="1">
    <source>
        <dbReference type="ARBA" id="ARBA00004651"/>
    </source>
</evidence>
<keyword evidence="5 7" id="KW-1133">Transmembrane helix</keyword>
<dbReference type="EMBL" id="JH594606">
    <property type="protein sequence ID" value="EHQ02201.1"/>
    <property type="molecule type" value="Genomic_DNA"/>
</dbReference>
<dbReference type="InterPro" id="IPR002771">
    <property type="entry name" value="Multi_antbiot-R_MarC"/>
</dbReference>
<keyword evidence="9" id="KW-1185">Reference proteome</keyword>
<feature type="transmembrane region" description="Helical" evidence="7">
    <location>
        <begin position="113"/>
        <end position="134"/>
    </location>
</feature>
<evidence type="ECO:0000256" key="4">
    <source>
        <dbReference type="ARBA" id="ARBA00022692"/>
    </source>
</evidence>
<evidence type="ECO:0000256" key="5">
    <source>
        <dbReference type="ARBA" id="ARBA00022989"/>
    </source>
</evidence>
<dbReference type="AlphaFoldDB" id="H2BYA9"/>
<dbReference type="NCBIfam" id="TIGR00427">
    <property type="entry name" value="NAAT family transporter"/>
    <property type="match status" value="1"/>
</dbReference>
<accession>H2BYA9</accession>
<evidence type="ECO:0000256" key="7">
    <source>
        <dbReference type="RuleBase" id="RU362048"/>
    </source>
</evidence>
<organism evidence="8 9">
    <name type="scientific">Gillisia limnaea (strain DSM 15749 / LMG 21470 / R-8282)</name>
    <dbReference type="NCBI Taxonomy" id="865937"/>
    <lineage>
        <taxon>Bacteria</taxon>
        <taxon>Pseudomonadati</taxon>
        <taxon>Bacteroidota</taxon>
        <taxon>Flavobacteriia</taxon>
        <taxon>Flavobacteriales</taxon>
        <taxon>Flavobacteriaceae</taxon>
        <taxon>Gillisia</taxon>
    </lineage>
</organism>
<feature type="transmembrane region" description="Helical" evidence="7">
    <location>
        <begin position="146"/>
        <end position="163"/>
    </location>
</feature>
<keyword evidence="3" id="KW-1003">Cell membrane</keyword>
<dbReference type="PANTHER" id="PTHR33508">
    <property type="entry name" value="UPF0056 MEMBRANE PROTEIN YHCE"/>
    <property type="match status" value="1"/>
</dbReference>
<name>H2BYA9_GILLR</name>
<sequence>MELFIYVFAALFSVINPLGTVPIFVALPQEDSSSERSKISLLTSINIFVILLISFFTGRYLLQFFGISIESLRIAGGLIIVTSGFALLTGSFSKHKGMDKRKVKDDAYQREGVSLTPLAIPMLAGPGSISLLIGMFEEYDGNLEKLTTVLAVLAVCTATFLVLKSSHYIVRIPGCFRNKCNFKDNRIYCNRNWDRIYQLICNSSFRERFKVNLWLSFSESDTSYQCQNT</sequence>
<evidence type="ECO:0000313" key="8">
    <source>
        <dbReference type="EMBL" id="EHQ02201.1"/>
    </source>
</evidence>
<reference evidence="9" key="1">
    <citation type="journal article" date="2012" name="Stand. Genomic Sci.">
        <title>Genome sequence of the Antarctic rhodopsins-containing flavobacterium Gillisia limnaea type strain (R-8282(T)).</title>
        <authorList>
            <person name="Riedel T."/>
            <person name="Held B."/>
            <person name="Nolan M."/>
            <person name="Lucas S."/>
            <person name="Lapidus A."/>
            <person name="Tice H."/>
            <person name="Del Rio T.G."/>
            <person name="Cheng J.F."/>
            <person name="Han C."/>
            <person name="Tapia R."/>
            <person name="Goodwin L.A."/>
            <person name="Pitluck S."/>
            <person name="Liolios K."/>
            <person name="Mavromatis K."/>
            <person name="Pagani I."/>
            <person name="Ivanova N."/>
            <person name="Mikhailova N."/>
            <person name="Pati A."/>
            <person name="Chen A."/>
            <person name="Palaniappan K."/>
            <person name="Land M."/>
            <person name="Rohde M."/>
            <person name="Tindall B.J."/>
            <person name="Detter J.C."/>
            <person name="Goker M."/>
            <person name="Bristow J."/>
            <person name="Eisen J.A."/>
            <person name="Markowitz V."/>
            <person name="Hugenholtz P."/>
            <person name="Kyrpides N.C."/>
            <person name="Klenk H.P."/>
            <person name="Woyke T."/>
        </authorList>
    </citation>
    <scope>NUCLEOTIDE SEQUENCE [LARGE SCALE GENOMIC DNA]</scope>
    <source>
        <strain evidence="9">DSM 15749 / LMG 21470 / R-8282</strain>
    </source>
</reference>
<feature type="transmembrane region" description="Helical" evidence="7">
    <location>
        <begin position="39"/>
        <end position="62"/>
    </location>
</feature>
<evidence type="ECO:0000256" key="3">
    <source>
        <dbReference type="ARBA" id="ARBA00022475"/>
    </source>
</evidence>
<keyword evidence="4 7" id="KW-0812">Transmembrane</keyword>
<comment type="similarity">
    <text evidence="2 7">Belongs to the UPF0056 (MarC) family.</text>
</comment>
<feature type="transmembrane region" description="Helical" evidence="7">
    <location>
        <begin position="6"/>
        <end position="27"/>
    </location>
</feature>
<dbReference type="Pfam" id="PF01914">
    <property type="entry name" value="MarC"/>
    <property type="match status" value="1"/>
</dbReference>
<protein>
    <recommendedName>
        <fullName evidence="7">UPF0056 membrane protein</fullName>
    </recommendedName>
</protein>
<dbReference type="eggNOG" id="COG2095">
    <property type="taxonomic scope" value="Bacteria"/>
</dbReference>